<dbReference type="Proteomes" id="UP001596302">
    <property type="component" value="Unassembled WGS sequence"/>
</dbReference>
<name>A0ABW1J0T6_9PSEU</name>
<evidence type="ECO:0000313" key="4">
    <source>
        <dbReference type="EMBL" id="MFC5994378.1"/>
    </source>
</evidence>
<reference evidence="5" key="1">
    <citation type="journal article" date="2019" name="Int. J. Syst. Evol. Microbiol.">
        <title>The Global Catalogue of Microorganisms (GCM) 10K type strain sequencing project: providing services to taxonomists for standard genome sequencing and annotation.</title>
        <authorList>
            <consortium name="The Broad Institute Genomics Platform"/>
            <consortium name="The Broad Institute Genome Sequencing Center for Infectious Disease"/>
            <person name="Wu L."/>
            <person name="Ma J."/>
        </authorList>
    </citation>
    <scope>NUCLEOTIDE SEQUENCE [LARGE SCALE GENOMIC DNA]</scope>
    <source>
        <strain evidence="5">CCM 8391</strain>
    </source>
</reference>
<dbReference type="Gene3D" id="3.30.1490.20">
    <property type="entry name" value="ATP-grasp fold, A domain"/>
    <property type="match status" value="1"/>
</dbReference>
<organism evidence="4 5">
    <name type="scientific">Pseudonocardia hispaniensis</name>
    <dbReference type="NCBI Taxonomy" id="904933"/>
    <lineage>
        <taxon>Bacteria</taxon>
        <taxon>Bacillati</taxon>
        <taxon>Actinomycetota</taxon>
        <taxon>Actinomycetes</taxon>
        <taxon>Pseudonocardiales</taxon>
        <taxon>Pseudonocardiaceae</taxon>
        <taxon>Pseudonocardia</taxon>
    </lineage>
</organism>
<protein>
    <submittedName>
        <fullName evidence="4">Acetate--CoA ligase family protein</fullName>
    </submittedName>
</protein>
<dbReference type="Gene3D" id="3.30.470.20">
    <property type="entry name" value="ATP-grasp fold, B domain"/>
    <property type="match status" value="1"/>
</dbReference>
<dbReference type="Pfam" id="PF13549">
    <property type="entry name" value="ATP-grasp_5"/>
    <property type="match status" value="1"/>
</dbReference>
<dbReference type="GO" id="GO:0016874">
    <property type="term" value="F:ligase activity"/>
    <property type="evidence" value="ECO:0007669"/>
    <property type="project" value="UniProtKB-KW"/>
</dbReference>
<evidence type="ECO:0000256" key="3">
    <source>
        <dbReference type="ARBA" id="ARBA00022840"/>
    </source>
</evidence>
<keyword evidence="5" id="KW-1185">Reference proteome</keyword>
<sequence length="203" mass="21730">MSEAESKQRLGDWLPACRERLTRSPAEAADFMAGGNGVFVAKASGVAHKTEGNLVRVGLPAEYVLAQWEELAAAGDGSVLVADFVRPEYELLIGATRDEQFGPVLTVGQGGVMTESIDDVVCFLHPLDRDDFGRGLEELRCARLLHGQRGRPGADLERLYELGSHLLDVLVADPDVMGVDLNPVAIIDGRPVVLDALVILSGA</sequence>
<dbReference type="EMBL" id="JBHSQW010000018">
    <property type="protein sequence ID" value="MFC5994378.1"/>
    <property type="molecule type" value="Genomic_DNA"/>
</dbReference>
<accession>A0ABW1J0T6</accession>
<keyword evidence="2" id="KW-0547">Nucleotide-binding</keyword>
<dbReference type="InterPro" id="IPR013815">
    <property type="entry name" value="ATP_grasp_subdomain_1"/>
</dbReference>
<evidence type="ECO:0000313" key="5">
    <source>
        <dbReference type="Proteomes" id="UP001596302"/>
    </source>
</evidence>
<evidence type="ECO:0000256" key="2">
    <source>
        <dbReference type="ARBA" id="ARBA00022741"/>
    </source>
</evidence>
<dbReference type="InterPro" id="IPR051538">
    <property type="entry name" value="Acyl-CoA_Synth/Transferase"/>
</dbReference>
<dbReference type="PANTHER" id="PTHR43334">
    <property type="entry name" value="ACETATE--COA LIGASE [ADP-FORMING]"/>
    <property type="match status" value="1"/>
</dbReference>
<comment type="caution">
    <text evidence="4">The sequence shown here is derived from an EMBL/GenBank/DDBJ whole genome shotgun (WGS) entry which is preliminary data.</text>
</comment>
<gene>
    <name evidence="4" type="ORF">ACFQE5_09165</name>
</gene>
<dbReference type="SUPFAM" id="SSF56059">
    <property type="entry name" value="Glutathione synthetase ATP-binding domain-like"/>
    <property type="match status" value="1"/>
</dbReference>
<evidence type="ECO:0000256" key="1">
    <source>
        <dbReference type="ARBA" id="ARBA00022598"/>
    </source>
</evidence>
<keyword evidence="1 4" id="KW-0436">Ligase</keyword>
<keyword evidence="3" id="KW-0067">ATP-binding</keyword>
<proteinExistence type="predicted"/>
<dbReference type="PANTHER" id="PTHR43334:SF1">
    <property type="entry name" value="3-HYDROXYPROPIONATE--COA LIGASE [ADP-FORMING]"/>
    <property type="match status" value="1"/>
</dbReference>